<dbReference type="GO" id="GO:0045944">
    <property type="term" value="P:positive regulation of transcription by RNA polymerase II"/>
    <property type="evidence" value="ECO:0007669"/>
    <property type="project" value="TreeGrafter"/>
</dbReference>
<dbReference type="GO" id="GO:0003682">
    <property type="term" value="F:chromatin binding"/>
    <property type="evidence" value="ECO:0007669"/>
    <property type="project" value="TreeGrafter"/>
</dbReference>
<comment type="subcellular location">
    <subcellularLocation>
        <location evidence="1">Nucleus</location>
    </subcellularLocation>
</comment>
<accession>A0A2I0BCA3</accession>
<dbReference type="GO" id="GO:0042393">
    <property type="term" value="F:histone binding"/>
    <property type="evidence" value="ECO:0007669"/>
    <property type="project" value="TreeGrafter"/>
</dbReference>
<evidence type="ECO:0000256" key="1">
    <source>
        <dbReference type="ARBA" id="ARBA00004123"/>
    </source>
</evidence>
<dbReference type="GO" id="GO:0000977">
    <property type="term" value="F:RNA polymerase II transcription regulatory region sequence-specific DNA binding"/>
    <property type="evidence" value="ECO:0007669"/>
    <property type="project" value="TreeGrafter"/>
</dbReference>
<dbReference type="GO" id="GO:0005634">
    <property type="term" value="C:nucleus"/>
    <property type="evidence" value="ECO:0007669"/>
    <property type="project" value="UniProtKB-SubCell"/>
</dbReference>
<name>A0A2I0BCA3_9ASPA</name>
<dbReference type="PANTHER" id="PTHR47025">
    <property type="entry name" value="AUTOIMMUNE REGULATOR"/>
    <property type="match status" value="1"/>
</dbReference>
<feature type="domain" description="Tify" evidence="3">
    <location>
        <begin position="330"/>
        <end position="374"/>
    </location>
</feature>
<dbReference type="OrthoDB" id="786098at2759"/>
<proteinExistence type="predicted"/>
<feature type="domain" description="Tify" evidence="3">
    <location>
        <begin position="126"/>
        <end position="178"/>
    </location>
</feature>
<evidence type="ECO:0000313" key="4">
    <source>
        <dbReference type="EMBL" id="PKA65421.1"/>
    </source>
</evidence>
<sequence length="432" mass="48612">MFEKHAQSKSSNPNNHIFLENGMTLYALVKLLKGVSLGSLGEVIKEKTGCLANMKVSNVWTGDNQNNGVSNAIQETQMYDAIRCQKRKKFKYQPSDSLHDVKGLLATGLLEGIPVKYKKDDLELQGFIADSGISCGCNICDFKQIVSSLMFEKHAQSKSNNQNNHIFLENGTSLYALVKLLRGASLGSLGEVIVEKIGCPVNMKVFNAWTELFNVKDSQNSRVRNTSHETKMHGESQCKKSELHVNMKLACKRLQNEADDGLAKISELHTLDVKRRECRNHTNLLNLIHELPSMFKEHDAHHKIFDILEDGTRLSYHSYGKEILTGYKAEKGIICCCCNNLVSPSQFEAHAGNKKKRKPYHSIYTSIGKPLHELAMIFYKKQNIIDSCSKDQSMVHRHRELAKYTGYLKASLGNNCSQSLIKAFRISILVDT</sequence>
<dbReference type="InterPro" id="IPR032308">
    <property type="entry name" value="TDBD"/>
</dbReference>
<dbReference type="Pfam" id="PF16135">
    <property type="entry name" value="TDBD"/>
    <property type="match status" value="3"/>
</dbReference>
<gene>
    <name evidence="4" type="ORF">AXF42_Ash005755</name>
</gene>
<feature type="domain" description="Tify" evidence="3">
    <location>
        <begin position="2"/>
        <end position="29"/>
    </location>
</feature>
<evidence type="ECO:0000256" key="2">
    <source>
        <dbReference type="ARBA" id="ARBA00023242"/>
    </source>
</evidence>
<dbReference type="Proteomes" id="UP000236161">
    <property type="component" value="Unassembled WGS sequence"/>
</dbReference>
<dbReference type="AlphaFoldDB" id="A0A2I0BCA3"/>
<protein>
    <recommendedName>
        <fullName evidence="3">Tify domain-containing protein</fullName>
    </recommendedName>
</protein>
<dbReference type="EMBL" id="KZ451895">
    <property type="protein sequence ID" value="PKA65421.1"/>
    <property type="molecule type" value="Genomic_DNA"/>
</dbReference>
<keyword evidence="2" id="KW-0539">Nucleus</keyword>
<dbReference type="PANTHER" id="PTHR47025:SF7">
    <property type="entry name" value="ACYL-COA N-ACYLTRANSFERASE WITH RING_FYVE_PHD-TYPE ZINC FINGER DOMAIN-CONTAINING PROTEIN"/>
    <property type="match status" value="1"/>
</dbReference>
<dbReference type="STRING" id="1088818.A0A2I0BCA3"/>
<evidence type="ECO:0000259" key="3">
    <source>
        <dbReference type="Pfam" id="PF16135"/>
    </source>
</evidence>
<evidence type="ECO:0000313" key="5">
    <source>
        <dbReference type="Proteomes" id="UP000236161"/>
    </source>
</evidence>
<organism evidence="4 5">
    <name type="scientific">Apostasia shenzhenica</name>
    <dbReference type="NCBI Taxonomy" id="1088818"/>
    <lineage>
        <taxon>Eukaryota</taxon>
        <taxon>Viridiplantae</taxon>
        <taxon>Streptophyta</taxon>
        <taxon>Embryophyta</taxon>
        <taxon>Tracheophyta</taxon>
        <taxon>Spermatophyta</taxon>
        <taxon>Magnoliopsida</taxon>
        <taxon>Liliopsida</taxon>
        <taxon>Asparagales</taxon>
        <taxon>Orchidaceae</taxon>
        <taxon>Apostasioideae</taxon>
        <taxon>Apostasia</taxon>
    </lineage>
</organism>
<reference evidence="4 5" key="1">
    <citation type="journal article" date="2017" name="Nature">
        <title>The Apostasia genome and the evolution of orchids.</title>
        <authorList>
            <person name="Zhang G.Q."/>
            <person name="Liu K.W."/>
            <person name="Li Z."/>
            <person name="Lohaus R."/>
            <person name="Hsiao Y.Y."/>
            <person name="Niu S.C."/>
            <person name="Wang J.Y."/>
            <person name="Lin Y.C."/>
            <person name="Xu Q."/>
            <person name="Chen L.J."/>
            <person name="Yoshida K."/>
            <person name="Fujiwara S."/>
            <person name="Wang Z.W."/>
            <person name="Zhang Y.Q."/>
            <person name="Mitsuda N."/>
            <person name="Wang M."/>
            <person name="Liu G.H."/>
            <person name="Pecoraro L."/>
            <person name="Huang H.X."/>
            <person name="Xiao X.J."/>
            <person name="Lin M."/>
            <person name="Wu X.Y."/>
            <person name="Wu W.L."/>
            <person name="Chen Y.Y."/>
            <person name="Chang S.B."/>
            <person name="Sakamoto S."/>
            <person name="Ohme-Takagi M."/>
            <person name="Yagi M."/>
            <person name="Zeng S.J."/>
            <person name="Shen C.Y."/>
            <person name="Yeh C.M."/>
            <person name="Luo Y.B."/>
            <person name="Tsai W.C."/>
            <person name="Van de Peer Y."/>
            <person name="Liu Z.J."/>
        </authorList>
    </citation>
    <scope>NUCLEOTIDE SEQUENCE [LARGE SCALE GENOMIC DNA]</scope>
    <source>
        <strain evidence="5">cv. Shenzhen</strain>
        <tissue evidence="4">Stem</tissue>
    </source>
</reference>
<keyword evidence="5" id="KW-1185">Reference proteome</keyword>